<comment type="caution">
    <text evidence="1">The sequence shown here is derived from an EMBL/GenBank/DDBJ whole genome shotgun (WGS) entry which is preliminary data.</text>
</comment>
<evidence type="ECO:0000313" key="1">
    <source>
        <dbReference type="EMBL" id="MFB9314175.1"/>
    </source>
</evidence>
<protein>
    <submittedName>
        <fullName evidence="1">AAA family ATPase</fullName>
    </submittedName>
</protein>
<evidence type="ECO:0000313" key="2">
    <source>
        <dbReference type="Proteomes" id="UP001589750"/>
    </source>
</evidence>
<dbReference type="Proteomes" id="UP001589750">
    <property type="component" value="Unassembled WGS sequence"/>
</dbReference>
<organism evidence="1 2">
    <name type="scientific">Nocardioides plantarum</name>
    <dbReference type="NCBI Taxonomy" id="29299"/>
    <lineage>
        <taxon>Bacteria</taxon>
        <taxon>Bacillati</taxon>
        <taxon>Actinomycetota</taxon>
        <taxon>Actinomycetes</taxon>
        <taxon>Propionibacteriales</taxon>
        <taxon>Nocardioidaceae</taxon>
        <taxon>Nocardioides</taxon>
    </lineage>
</organism>
<dbReference type="EMBL" id="JBHMDG010000016">
    <property type="protein sequence ID" value="MFB9314175.1"/>
    <property type="molecule type" value="Genomic_DNA"/>
</dbReference>
<accession>A0ABV5KE69</accession>
<name>A0ABV5KE69_9ACTN</name>
<feature type="non-terminal residue" evidence="1">
    <location>
        <position position="109"/>
    </location>
</feature>
<reference evidence="1 2" key="1">
    <citation type="submission" date="2024-09" db="EMBL/GenBank/DDBJ databases">
        <authorList>
            <person name="Sun Q."/>
            <person name="Mori K."/>
        </authorList>
    </citation>
    <scope>NUCLEOTIDE SEQUENCE [LARGE SCALE GENOMIC DNA]</scope>
    <source>
        <strain evidence="1 2">JCM 9626</strain>
    </source>
</reference>
<proteinExistence type="predicted"/>
<sequence length="109" mass="10942">MTTLAAALEALERVATQAGVDPVTARREGEALAATVSEANKGAFVDWCAETGRATAAQPYFDAASRGRRYRAAQTATMSLLASGGSPAAPSYAAALGDVALAGASLGRP</sequence>
<keyword evidence="2" id="KW-1185">Reference proteome</keyword>
<gene>
    <name evidence="1" type="ORF">ACFFRI_14065</name>
</gene>